<dbReference type="InterPro" id="IPR008995">
    <property type="entry name" value="Mo/tungstate-bd_C_term_dom"/>
</dbReference>
<dbReference type="PANTHER" id="PTHR43514">
    <property type="entry name" value="ABC TRANSPORTER I FAMILY MEMBER 10"/>
    <property type="match status" value="1"/>
</dbReference>
<dbReference type="PROSITE" id="PS51866">
    <property type="entry name" value="MOP"/>
    <property type="match status" value="1"/>
</dbReference>
<keyword evidence="8" id="KW-0472">Membrane</keyword>
<evidence type="ECO:0000256" key="6">
    <source>
        <dbReference type="ARBA" id="ARBA00022840"/>
    </source>
</evidence>
<reference evidence="12 13" key="1">
    <citation type="submission" date="2022-01" db="EMBL/GenBank/DDBJ databases">
        <title>Paraglaciecola sp. G1-23.</title>
        <authorList>
            <person name="Jin M.S."/>
            <person name="Han D.M."/>
            <person name="Kim H.M."/>
            <person name="Jeon C.O."/>
        </authorList>
    </citation>
    <scope>NUCLEOTIDE SEQUENCE [LARGE SCALE GENOMIC DNA]</scope>
    <source>
        <strain evidence="12 13">G1-23</strain>
    </source>
</reference>
<dbReference type="Pfam" id="PF03459">
    <property type="entry name" value="TOBE"/>
    <property type="match status" value="1"/>
</dbReference>
<evidence type="ECO:0000259" key="11">
    <source>
        <dbReference type="PROSITE" id="PS51866"/>
    </source>
</evidence>
<keyword evidence="1" id="KW-0813">Transport</keyword>
<feature type="domain" description="ABC transporter" evidence="10">
    <location>
        <begin position="8"/>
        <end position="240"/>
    </location>
</feature>
<evidence type="ECO:0000256" key="2">
    <source>
        <dbReference type="ARBA" id="ARBA00022475"/>
    </source>
</evidence>
<evidence type="ECO:0000256" key="9">
    <source>
        <dbReference type="PROSITE-ProRule" id="PRU01213"/>
    </source>
</evidence>
<dbReference type="SUPFAM" id="SSF50331">
    <property type="entry name" value="MOP-like"/>
    <property type="match status" value="1"/>
</dbReference>
<keyword evidence="7" id="KW-1278">Translocase</keyword>
<dbReference type="InterPro" id="IPR011868">
    <property type="entry name" value="ModC_ABC_ATP-bd"/>
</dbReference>
<keyword evidence="5" id="KW-0547">Nucleotide-binding</keyword>
<evidence type="ECO:0000256" key="7">
    <source>
        <dbReference type="ARBA" id="ARBA00022967"/>
    </source>
</evidence>
<keyword evidence="3 9" id="KW-0500">Molybdenum</keyword>
<dbReference type="Gene3D" id="2.40.50.100">
    <property type="match status" value="1"/>
</dbReference>
<dbReference type="InterPro" id="IPR005116">
    <property type="entry name" value="Transp-assoc_OB_typ1"/>
</dbReference>
<accession>A0ABS9D9N9</accession>
<dbReference type="PANTHER" id="PTHR43514:SF10">
    <property type="entry name" value="MOLYBDENUM IMPORT ATP-BINDING PROTEIN MODC 2"/>
    <property type="match status" value="1"/>
</dbReference>
<keyword evidence="6 12" id="KW-0067">ATP-binding</keyword>
<feature type="domain" description="Mop" evidence="11">
    <location>
        <begin position="299"/>
        <end position="364"/>
    </location>
</feature>
<dbReference type="GO" id="GO:0005524">
    <property type="term" value="F:ATP binding"/>
    <property type="evidence" value="ECO:0007669"/>
    <property type="project" value="UniProtKB-KW"/>
</dbReference>
<protein>
    <submittedName>
        <fullName evidence="12">Molybdenum ABC transporter ATP-binding protein</fullName>
    </submittedName>
</protein>
<name>A0ABS9D9N9_9ALTE</name>
<dbReference type="InterPro" id="IPR050334">
    <property type="entry name" value="Molybdenum_import_ModC"/>
</dbReference>
<evidence type="ECO:0000259" key="10">
    <source>
        <dbReference type="PROSITE" id="PS50893"/>
    </source>
</evidence>
<proteinExistence type="predicted"/>
<evidence type="ECO:0000313" key="13">
    <source>
        <dbReference type="Proteomes" id="UP001521137"/>
    </source>
</evidence>
<dbReference type="NCBIfam" id="TIGR02142">
    <property type="entry name" value="modC_ABC"/>
    <property type="match status" value="1"/>
</dbReference>
<sequence>MSDNGLQVKLSFTYPSSNYSGFSLDLDLIMPSRGVTVIFGESGSGKTSLLRCIAGLEKISNGQVQLNHNTWQDSSHFVPTHKRKLGYVFQETSLFSHLTVKQNLAYAIKRSTEKHDPKFLQQVIDVLAIANTINKYPSQLSGGERQRVAIARALLSKPQILLMDEPLASLDNARKQQILPYLEGLHSEFKIPIIYVTHSIEEMIRLADYGVILQAGKVVAQGNLTELFGNIDTPLSLNQDLSTVLECEFVQLDEKWNLTQVGFDGGLLWLPKLNNIQNKKVRVQILASDVSISLVAPEQTSVLNILQVKVGQVSNEHKLGTSLLVLYIGASQIVASLTSKSLSELGIQQGDTVWAMIKSVAIVR</sequence>
<dbReference type="InterPro" id="IPR004606">
    <property type="entry name" value="Mop_domain"/>
</dbReference>
<evidence type="ECO:0000313" key="12">
    <source>
        <dbReference type="EMBL" id="MCF2949633.1"/>
    </source>
</evidence>
<dbReference type="Gene3D" id="3.40.50.300">
    <property type="entry name" value="P-loop containing nucleotide triphosphate hydrolases"/>
    <property type="match status" value="1"/>
</dbReference>
<dbReference type="SUPFAM" id="SSF52540">
    <property type="entry name" value="P-loop containing nucleoside triphosphate hydrolases"/>
    <property type="match status" value="1"/>
</dbReference>
<evidence type="ECO:0000256" key="8">
    <source>
        <dbReference type="ARBA" id="ARBA00023136"/>
    </source>
</evidence>
<dbReference type="SMART" id="SM00382">
    <property type="entry name" value="AAA"/>
    <property type="match status" value="1"/>
</dbReference>
<gene>
    <name evidence="12" type="primary">modC</name>
    <name evidence="12" type="ORF">L0668_16040</name>
</gene>
<dbReference type="Proteomes" id="UP001521137">
    <property type="component" value="Unassembled WGS sequence"/>
</dbReference>
<evidence type="ECO:0000256" key="3">
    <source>
        <dbReference type="ARBA" id="ARBA00022505"/>
    </source>
</evidence>
<comment type="caution">
    <text evidence="12">The sequence shown here is derived from an EMBL/GenBank/DDBJ whole genome shotgun (WGS) entry which is preliminary data.</text>
</comment>
<dbReference type="InterPro" id="IPR003439">
    <property type="entry name" value="ABC_transporter-like_ATP-bd"/>
</dbReference>
<dbReference type="InterPro" id="IPR003593">
    <property type="entry name" value="AAA+_ATPase"/>
</dbReference>
<keyword evidence="2" id="KW-1003">Cell membrane</keyword>
<keyword evidence="13" id="KW-1185">Reference proteome</keyword>
<dbReference type="InterPro" id="IPR017871">
    <property type="entry name" value="ABC_transporter-like_CS"/>
</dbReference>
<dbReference type="InterPro" id="IPR027417">
    <property type="entry name" value="P-loop_NTPase"/>
</dbReference>
<keyword evidence="4" id="KW-0997">Cell inner membrane</keyword>
<dbReference type="Pfam" id="PF00005">
    <property type="entry name" value="ABC_tran"/>
    <property type="match status" value="1"/>
</dbReference>
<evidence type="ECO:0000256" key="1">
    <source>
        <dbReference type="ARBA" id="ARBA00022448"/>
    </source>
</evidence>
<dbReference type="PROSITE" id="PS50893">
    <property type="entry name" value="ABC_TRANSPORTER_2"/>
    <property type="match status" value="1"/>
</dbReference>
<organism evidence="12 13">
    <name type="scientific">Paraglaciecola algarum</name>
    <dbReference type="NCBI Taxonomy" id="3050085"/>
    <lineage>
        <taxon>Bacteria</taxon>
        <taxon>Pseudomonadati</taxon>
        <taxon>Pseudomonadota</taxon>
        <taxon>Gammaproteobacteria</taxon>
        <taxon>Alteromonadales</taxon>
        <taxon>Alteromonadaceae</taxon>
        <taxon>Paraglaciecola</taxon>
    </lineage>
</organism>
<dbReference type="EMBL" id="JAKGAS010000009">
    <property type="protein sequence ID" value="MCF2949633.1"/>
    <property type="molecule type" value="Genomic_DNA"/>
</dbReference>
<dbReference type="PROSITE" id="PS00211">
    <property type="entry name" value="ABC_TRANSPORTER_1"/>
    <property type="match status" value="1"/>
</dbReference>
<evidence type="ECO:0000256" key="5">
    <source>
        <dbReference type="ARBA" id="ARBA00022741"/>
    </source>
</evidence>
<evidence type="ECO:0000256" key="4">
    <source>
        <dbReference type="ARBA" id="ARBA00022519"/>
    </source>
</evidence>
<dbReference type="RefSeq" id="WP_235313736.1">
    <property type="nucleotide sequence ID" value="NZ_JAKGAS010000009.1"/>
</dbReference>